<dbReference type="Gene3D" id="1.20.1070.10">
    <property type="entry name" value="Rhodopsin 7-helix transmembrane proteins"/>
    <property type="match status" value="1"/>
</dbReference>
<evidence type="ECO:0000256" key="4">
    <source>
        <dbReference type="ARBA" id="ARBA00023136"/>
    </source>
</evidence>
<reference evidence="10" key="1">
    <citation type="submission" date="2021-02" db="EMBL/GenBank/DDBJ databases">
        <authorList>
            <person name="Nowell W R."/>
        </authorList>
    </citation>
    <scope>NUCLEOTIDE SEQUENCE</scope>
</reference>
<feature type="transmembrane region" description="Helical" evidence="7">
    <location>
        <begin position="50"/>
        <end position="74"/>
    </location>
</feature>
<accession>A0A820ZB79</accession>
<dbReference type="AlphaFoldDB" id="A0A820ZB79"/>
<dbReference type="PROSITE" id="PS50262">
    <property type="entry name" value="G_PROTEIN_RECEP_F1_2"/>
    <property type="match status" value="1"/>
</dbReference>
<keyword evidence="5" id="KW-0675">Receptor</keyword>
<feature type="domain" description="G-protein coupled receptors family 1 profile" evidence="8">
    <location>
        <begin position="27"/>
        <end position="314"/>
    </location>
</feature>
<evidence type="ECO:0000256" key="3">
    <source>
        <dbReference type="ARBA" id="ARBA00022989"/>
    </source>
</evidence>
<evidence type="ECO:0000256" key="5">
    <source>
        <dbReference type="RuleBase" id="RU000688"/>
    </source>
</evidence>
<evidence type="ECO:0000256" key="1">
    <source>
        <dbReference type="ARBA" id="ARBA00004370"/>
    </source>
</evidence>
<gene>
    <name evidence="9" type="ORF">KIK155_LOCUS27377</name>
    <name evidence="10" type="ORF">TOA249_LOCUS7705</name>
</gene>
<dbReference type="PANTHER" id="PTHR46641">
    <property type="entry name" value="FMRFAMIDE RECEPTOR-RELATED"/>
    <property type="match status" value="1"/>
</dbReference>
<evidence type="ECO:0000259" key="8">
    <source>
        <dbReference type="PROSITE" id="PS50262"/>
    </source>
</evidence>
<comment type="similarity">
    <text evidence="5">Belongs to the G-protein coupled receptor 1 family.</text>
</comment>
<dbReference type="Proteomes" id="UP000663865">
    <property type="component" value="Unassembled WGS sequence"/>
</dbReference>
<dbReference type="EMBL" id="CAJNYV010004976">
    <property type="protein sequence ID" value="CAF3711830.1"/>
    <property type="molecule type" value="Genomic_DNA"/>
</dbReference>
<feature type="transmembrane region" description="Helical" evidence="7">
    <location>
        <begin position="15"/>
        <end position="38"/>
    </location>
</feature>
<keyword evidence="5" id="KW-0297">G-protein coupled receptor</keyword>
<evidence type="ECO:0000313" key="9">
    <source>
        <dbReference type="EMBL" id="CAF3711830.1"/>
    </source>
</evidence>
<feature type="transmembrane region" description="Helical" evidence="7">
    <location>
        <begin position="94"/>
        <end position="116"/>
    </location>
</feature>
<feature type="transmembrane region" description="Helical" evidence="7">
    <location>
        <begin position="136"/>
        <end position="156"/>
    </location>
</feature>
<feature type="transmembrane region" description="Helical" evidence="7">
    <location>
        <begin position="262"/>
        <end position="286"/>
    </location>
</feature>
<dbReference type="Proteomes" id="UP000663838">
    <property type="component" value="Unassembled WGS sequence"/>
</dbReference>
<feature type="compositionally biased region" description="Polar residues" evidence="6">
    <location>
        <begin position="460"/>
        <end position="478"/>
    </location>
</feature>
<dbReference type="PRINTS" id="PR00237">
    <property type="entry name" value="GPCRRHODOPSN"/>
</dbReference>
<comment type="caution">
    <text evidence="10">The sequence shown here is derived from an EMBL/GenBank/DDBJ whole genome shotgun (WGS) entry which is preliminary data.</text>
</comment>
<protein>
    <recommendedName>
        <fullName evidence="8">G-protein coupled receptors family 1 profile domain-containing protein</fullName>
    </recommendedName>
</protein>
<proteinExistence type="inferred from homology"/>
<dbReference type="SUPFAM" id="SSF81321">
    <property type="entry name" value="Family A G protein-coupled receptor-like"/>
    <property type="match status" value="1"/>
</dbReference>
<dbReference type="Pfam" id="PF00001">
    <property type="entry name" value="7tm_1"/>
    <property type="match status" value="1"/>
</dbReference>
<feature type="transmembrane region" description="Helical" evidence="7">
    <location>
        <begin position="298"/>
        <end position="317"/>
    </location>
</feature>
<dbReference type="GO" id="GO:0004930">
    <property type="term" value="F:G protein-coupled receptor activity"/>
    <property type="evidence" value="ECO:0007669"/>
    <property type="project" value="UniProtKB-KW"/>
</dbReference>
<feature type="region of interest" description="Disordered" evidence="6">
    <location>
        <begin position="434"/>
        <end position="478"/>
    </location>
</feature>
<comment type="subcellular location">
    <subcellularLocation>
        <location evidence="1">Membrane</location>
    </subcellularLocation>
</comment>
<feature type="region of interest" description="Disordered" evidence="6">
    <location>
        <begin position="505"/>
        <end position="528"/>
    </location>
</feature>
<feature type="compositionally biased region" description="Polar residues" evidence="6">
    <location>
        <begin position="439"/>
        <end position="450"/>
    </location>
</feature>
<dbReference type="InterPro" id="IPR000276">
    <property type="entry name" value="GPCR_Rhodpsn"/>
</dbReference>
<dbReference type="InterPro" id="IPR052954">
    <property type="entry name" value="GPCR-Ligand_Int"/>
</dbReference>
<dbReference type="CDD" id="cd14978">
    <property type="entry name" value="7tmA_FMRFamide_R-like"/>
    <property type="match status" value="1"/>
</dbReference>
<dbReference type="InterPro" id="IPR017452">
    <property type="entry name" value="GPCR_Rhodpsn_7TM"/>
</dbReference>
<feature type="compositionally biased region" description="Polar residues" evidence="6">
    <location>
        <begin position="506"/>
        <end position="528"/>
    </location>
</feature>
<keyword evidence="2 5" id="KW-0812">Transmembrane</keyword>
<keyword evidence="4 7" id="KW-0472">Membrane</keyword>
<name>A0A820ZB79_9BILA</name>
<dbReference type="PROSITE" id="PS00237">
    <property type="entry name" value="G_PROTEIN_RECEP_F1_1"/>
    <property type="match status" value="1"/>
</dbReference>
<evidence type="ECO:0000256" key="7">
    <source>
        <dbReference type="SAM" id="Phobius"/>
    </source>
</evidence>
<evidence type="ECO:0000256" key="2">
    <source>
        <dbReference type="ARBA" id="ARBA00022692"/>
    </source>
</evidence>
<dbReference type="EMBL" id="CAJOBS010000350">
    <property type="protein sequence ID" value="CAF4557787.1"/>
    <property type="molecule type" value="Genomic_DNA"/>
</dbReference>
<evidence type="ECO:0000256" key="6">
    <source>
        <dbReference type="SAM" id="MobiDB-lite"/>
    </source>
</evidence>
<evidence type="ECO:0000313" key="10">
    <source>
        <dbReference type="EMBL" id="CAF4557787.1"/>
    </source>
</evidence>
<organism evidence="10 11">
    <name type="scientific">Rotaria socialis</name>
    <dbReference type="NCBI Taxonomy" id="392032"/>
    <lineage>
        <taxon>Eukaryota</taxon>
        <taxon>Metazoa</taxon>
        <taxon>Spiralia</taxon>
        <taxon>Gnathifera</taxon>
        <taxon>Rotifera</taxon>
        <taxon>Eurotatoria</taxon>
        <taxon>Bdelloidea</taxon>
        <taxon>Philodinida</taxon>
        <taxon>Philodinidae</taxon>
        <taxon>Rotaria</taxon>
    </lineage>
</organism>
<feature type="transmembrane region" description="Helical" evidence="7">
    <location>
        <begin position="194"/>
        <end position="216"/>
    </location>
</feature>
<sequence>MHQVDMSLMLFTHYLFGYVGTTMCSIGLALTLCSVYVFTRRQMRSVVSTYLTGLSISDSCLLLLGLVFAINSSIPPNRQSESFYSSRLHKYLFPYVYACIIWFQFTSVWVIIGFAIDRWFAIKWPMLHYTHSSKRASYIVVTIYCLGFIYALPRFFEYKTEVRREQLAVIENYTEYIDHIVIKNKLLNNRFYQYTVHIILYSLLQSILPLLLLSYFNVELIRSVHASSNFLERCTPFYGQNARAAGEVTVSRYRDGVATRSVICLIGLFTICQVPAPILHYIYMFYRNHKWLYICYDISNFLILFNSTLNFFIFTCFNRKFRRELTNICCRRSARAGASRKLLRYQATGGTSLRARPAQQNSFNTSHQNYWEYQKRINNGCCYPLRKQSTDSESQYCSMYRLKNSSINNNNNNNNNNNQSKYVQYSICGCNHKTDSPKESTSSSFNPQTSKCKKNDIYSRHNTQQSSLNRKQSLSHQENDLNNIHSHEQKIQYIAFQCKTNHQKVTKQSSSISPTTANVNQPQTQSKV</sequence>
<dbReference type="PANTHER" id="PTHR46641:SF2">
    <property type="entry name" value="FMRFAMIDE RECEPTOR"/>
    <property type="match status" value="1"/>
</dbReference>
<dbReference type="GO" id="GO:0016020">
    <property type="term" value="C:membrane"/>
    <property type="evidence" value="ECO:0007669"/>
    <property type="project" value="UniProtKB-SubCell"/>
</dbReference>
<evidence type="ECO:0000313" key="11">
    <source>
        <dbReference type="Proteomes" id="UP000663838"/>
    </source>
</evidence>
<keyword evidence="5" id="KW-0807">Transducer</keyword>
<keyword evidence="3 7" id="KW-1133">Transmembrane helix</keyword>